<keyword evidence="1" id="KW-0732">Signal</keyword>
<feature type="chain" id="PRO_5034881527" evidence="1">
    <location>
        <begin position="18"/>
        <end position="228"/>
    </location>
</feature>
<dbReference type="EMBL" id="JAAGWQ010000051">
    <property type="protein sequence ID" value="KAF5673897.1"/>
    <property type="molecule type" value="Genomic_DNA"/>
</dbReference>
<accession>A0A8H5TSZ3</accession>
<organism evidence="2 3">
    <name type="scientific">Fusarium heterosporum</name>
    <dbReference type="NCBI Taxonomy" id="42747"/>
    <lineage>
        <taxon>Eukaryota</taxon>
        <taxon>Fungi</taxon>
        <taxon>Dikarya</taxon>
        <taxon>Ascomycota</taxon>
        <taxon>Pezizomycotina</taxon>
        <taxon>Sordariomycetes</taxon>
        <taxon>Hypocreomycetidae</taxon>
        <taxon>Hypocreales</taxon>
        <taxon>Nectriaceae</taxon>
        <taxon>Fusarium</taxon>
        <taxon>Fusarium heterosporum species complex</taxon>
    </lineage>
</organism>
<sequence length="228" mass="24806">MHGTVFILSGMAAIARASTSSGPPTSSAASPMASMDIPPIVVQAEAPIPVAEPIIPGFTRSKDVEGVIGKLNGLAYELFLQVDNFGGDGIKVQVIWEAYLHCRDVIDGVEQALNGMSSQPEIAFDYAEQKSICSSFDSFGIDQSKLVTVLVKDVDFIAMNGFANHFGQCLARLQPAMIRFIEQLTAYAPQCEFEMLRRRDQLEVAYDGAVRLMGDHHEGTERIPLPLD</sequence>
<proteinExistence type="predicted"/>
<dbReference type="AlphaFoldDB" id="A0A8H5TSZ3"/>
<reference evidence="2 3" key="1">
    <citation type="submission" date="2020-05" db="EMBL/GenBank/DDBJ databases">
        <title>Identification and distribution of gene clusters putatively required for synthesis of sphingolipid metabolism inhibitors in phylogenetically diverse species of the filamentous fungus Fusarium.</title>
        <authorList>
            <person name="Kim H.-S."/>
            <person name="Busman M."/>
            <person name="Brown D.W."/>
            <person name="Divon H."/>
            <person name="Uhlig S."/>
            <person name="Proctor R.H."/>
        </authorList>
    </citation>
    <scope>NUCLEOTIDE SEQUENCE [LARGE SCALE GENOMIC DNA]</scope>
    <source>
        <strain evidence="2 3">NRRL 20693</strain>
    </source>
</reference>
<evidence type="ECO:0000313" key="2">
    <source>
        <dbReference type="EMBL" id="KAF5673897.1"/>
    </source>
</evidence>
<evidence type="ECO:0000256" key="1">
    <source>
        <dbReference type="SAM" id="SignalP"/>
    </source>
</evidence>
<keyword evidence="3" id="KW-1185">Reference proteome</keyword>
<gene>
    <name evidence="2" type="ORF">FHETE_3284</name>
</gene>
<evidence type="ECO:0000313" key="3">
    <source>
        <dbReference type="Proteomes" id="UP000567885"/>
    </source>
</evidence>
<dbReference type="Proteomes" id="UP000567885">
    <property type="component" value="Unassembled WGS sequence"/>
</dbReference>
<name>A0A8H5TSZ3_FUSHE</name>
<protein>
    <submittedName>
        <fullName evidence="2">Transforming acidic coiled-coil containing protein</fullName>
    </submittedName>
</protein>
<comment type="caution">
    <text evidence="2">The sequence shown here is derived from an EMBL/GenBank/DDBJ whole genome shotgun (WGS) entry which is preliminary data.</text>
</comment>
<dbReference type="OrthoDB" id="5103655at2759"/>
<feature type="signal peptide" evidence="1">
    <location>
        <begin position="1"/>
        <end position="17"/>
    </location>
</feature>